<protein>
    <submittedName>
        <fullName evidence="1">Uncharacterized protein</fullName>
    </submittedName>
</protein>
<name>A0AAQ3JUW5_9LILI</name>
<dbReference type="AlphaFoldDB" id="A0AAQ3JUW5"/>
<evidence type="ECO:0000313" key="2">
    <source>
        <dbReference type="Proteomes" id="UP001327560"/>
    </source>
</evidence>
<proteinExistence type="predicted"/>
<dbReference type="EMBL" id="CP136891">
    <property type="protein sequence ID" value="WOK96576.1"/>
    <property type="molecule type" value="Genomic_DNA"/>
</dbReference>
<evidence type="ECO:0000313" key="1">
    <source>
        <dbReference type="EMBL" id="WOK96576.1"/>
    </source>
</evidence>
<gene>
    <name evidence="1" type="ORF">Cni_G05283</name>
</gene>
<sequence length="93" mass="9953">MMSCRTSTTNPPFAACRQPAYSSPSIPCSIFHFPVQVTVRHCTLPPSLQASSRPHSSPNPLLLSLSKKGTAVAPPSLIPFKDLALLFSLPIPP</sequence>
<dbReference type="Proteomes" id="UP001327560">
    <property type="component" value="Chromosome 2"/>
</dbReference>
<reference evidence="1 2" key="1">
    <citation type="submission" date="2023-10" db="EMBL/GenBank/DDBJ databases">
        <title>Chromosome-scale genome assembly provides insights into flower coloration mechanisms of Canna indica.</title>
        <authorList>
            <person name="Li C."/>
        </authorList>
    </citation>
    <scope>NUCLEOTIDE SEQUENCE [LARGE SCALE GENOMIC DNA]</scope>
    <source>
        <tissue evidence="1">Flower</tissue>
    </source>
</reference>
<keyword evidence="2" id="KW-1185">Reference proteome</keyword>
<organism evidence="1 2">
    <name type="scientific">Canna indica</name>
    <name type="common">Indian-shot</name>
    <dbReference type="NCBI Taxonomy" id="4628"/>
    <lineage>
        <taxon>Eukaryota</taxon>
        <taxon>Viridiplantae</taxon>
        <taxon>Streptophyta</taxon>
        <taxon>Embryophyta</taxon>
        <taxon>Tracheophyta</taxon>
        <taxon>Spermatophyta</taxon>
        <taxon>Magnoliopsida</taxon>
        <taxon>Liliopsida</taxon>
        <taxon>Zingiberales</taxon>
        <taxon>Cannaceae</taxon>
        <taxon>Canna</taxon>
    </lineage>
</organism>
<accession>A0AAQ3JUW5</accession>